<feature type="transmembrane region" description="Helical" evidence="7">
    <location>
        <begin position="160"/>
        <end position="185"/>
    </location>
</feature>
<comment type="caution">
    <text evidence="8">The sequence shown here is derived from an EMBL/GenBank/DDBJ whole genome shotgun (WGS) entry which is preliminary data.</text>
</comment>
<feature type="transmembrane region" description="Helical" evidence="7">
    <location>
        <begin position="293"/>
        <end position="313"/>
    </location>
</feature>
<accession>A0ABN2LEG3</accession>
<dbReference type="PANTHER" id="PTHR30106">
    <property type="entry name" value="INNER MEMBRANE PROTEIN YEIH-RELATED"/>
    <property type="match status" value="1"/>
</dbReference>
<feature type="transmembrane region" description="Helical" evidence="7">
    <location>
        <begin position="20"/>
        <end position="41"/>
    </location>
</feature>
<evidence type="ECO:0000313" key="8">
    <source>
        <dbReference type="EMBL" id="GAA1785376.1"/>
    </source>
</evidence>
<reference evidence="8 9" key="1">
    <citation type="journal article" date="2019" name="Int. J. Syst. Evol. Microbiol.">
        <title>The Global Catalogue of Microorganisms (GCM) 10K type strain sequencing project: providing services to taxonomists for standard genome sequencing and annotation.</title>
        <authorList>
            <consortium name="The Broad Institute Genomics Platform"/>
            <consortium name="The Broad Institute Genome Sequencing Center for Infectious Disease"/>
            <person name="Wu L."/>
            <person name="Ma J."/>
        </authorList>
    </citation>
    <scope>NUCLEOTIDE SEQUENCE [LARGE SCALE GENOMIC DNA]</scope>
    <source>
        <strain evidence="8 9">JCM 14736</strain>
    </source>
</reference>
<evidence type="ECO:0000256" key="5">
    <source>
        <dbReference type="ARBA" id="ARBA00022989"/>
    </source>
</evidence>
<feature type="transmembrane region" description="Helical" evidence="7">
    <location>
        <begin position="77"/>
        <end position="96"/>
    </location>
</feature>
<gene>
    <name evidence="8" type="ORF">GCM10009768_12840</name>
</gene>
<dbReference type="Pfam" id="PF03601">
    <property type="entry name" value="Cons_hypoth698"/>
    <property type="match status" value="1"/>
</dbReference>
<comment type="subcellular location">
    <subcellularLocation>
        <location evidence="1">Cell membrane</location>
        <topology evidence="1">Multi-pass membrane protein</topology>
    </subcellularLocation>
</comment>
<dbReference type="InterPro" id="IPR018383">
    <property type="entry name" value="UPF0324_pro"/>
</dbReference>
<sequence length="346" mass="34984">MQLSPVRTLPSRLVLRGRDVLPGALVCAAIAVVATVIGSFVPVLGSALPAIIIGVIVSAVRRPGPRIAPGIGYSGKFLLQCAVVLLGAQLSIAAVLRVGAESFPVMISSLAVCLLAAWLIGRAMGIERRIRTLIGVGTGICGASAIAAVSPVIKAKSAEISYAISTVFLFNIVAVAVFPVIGHLLNLDPHAFGLLAGTAVNDTSSVVAAASVFSAEALGFAVVVKLVRTLMIIPISIGLAGMEARRSGDGERLGLRRIVGLVPWFLVGFLVVTLAVSVGLIPPAATQALTSTSVFLVATALAGIGLSTDLGAIRRAGLKPLGLGAILSLLVTATTLTAMALTGAIG</sequence>
<dbReference type="EMBL" id="BAAAOB010000001">
    <property type="protein sequence ID" value="GAA1785376.1"/>
    <property type="molecule type" value="Genomic_DNA"/>
</dbReference>
<feature type="transmembrane region" description="Helical" evidence="7">
    <location>
        <begin position="133"/>
        <end position="154"/>
    </location>
</feature>
<dbReference type="RefSeq" id="WP_344030741.1">
    <property type="nucleotide sequence ID" value="NZ_BAAAOB010000001.1"/>
</dbReference>
<dbReference type="PANTHER" id="PTHR30106:SF1">
    <property type="entry name" value="UPF0324 MEMBRANE PROTEIN FN0533"/>
    <property type="match status" value="1"/>
</dbReference>
<feature type="transmembrane region" description="Helical" evidence="7">
    <location>
        <begin position="219"/>
        <end position="240"/>
    </location>
</feature>
<evidence type="ECO:0000256" key="4">
    <source>
        <dbReference type="ARBA" id="ARBA00022692"/>
    </source>
</evidence>
<name>A0ABN2LEG3_9MICO</name>
<keyword evidence="3" id="KW-1003">Cell membrane</keyword>
<feature type="transmembrane region" description="Helical" evidence="7">
    <location>
        <begin position="325"/>
        <end position="345"/>
    </location>
</feature>
<evidence type="ECO:0000256" key="7">
    <source>
        <dbReference type="SAM" id="Phobius"/>
    </source>
</evidence>
<evidence type="ECO:0000256" key="6">
    <source>
        <dbReference type="ARBA" id="ARBA00023136"/>
    </source>
</evidence>
<feature type="transmembrane region" description="Helical" evidence="7">
    <location>
        <begin position="261"/>
        <end position="281"/>
    </location>
</feature>
<feature type="transmembrane region" description="Helical" evidence="7">
    <location>
        <begin position="192"/>
        <end position="213"/>
    </location>
</feature>
<organism evidence="8 9">
    <name type="scientific">Leucobacter iarius</name>
    <dbReference type="NCBI Taxonomy" id="333963"/>
    <lineage>
        <taxon>Bacteria</taxon>
        <taxon>Bacillati</taxon>
        <taxon>Actinomycetota</taxon>
        <taxon>Actinomycetes</taxon>
        <taxon>Micrococcales</taxon>
        <taxon>Microbacteriaceae</taxon>
        <taxon>Leucobacter</taxon>
    </lineage>
</organism>
<evidence type="ECO:0000256" key="2">
    <source>
        <dbReference type="ARBA" id="ARBA00007977"/>
    </source>
</evidence>
<keyword evidence="9" id="KW-1185">Reference proteome</keyword>
<comment type="similarity">
    <text evidence="2">Belongs to the UPF0324 family.</text>
</comment>
<keyword evidence="5 7" id="KW-1133">Transmembrane helix</keyword>
<evidence type="ECO:0000256" key="3">
    <source>
        <dbReference type="ARBA" id="ARBA00022475"/>
    </source>
</evidence>
<feature type="transmembrane region" description="Helical" evidence="7">
    <location>
        <begin position="47"/>
        <end position="65"/>
    </location>
</feature>
<feature type="transmembrane region" description="Helical" evidence="7">
    <location>
        <begin position="102"/>
        <end position="121"/>
    </location>
</feature>
<evidence type="ECO:0000313" key="9">
    <source>
        <dbReference type="Proteomes" id="UP001500851"/>
    </source>
</evidence>
<dbReference type="Proteomes" id="UP001500851">
    <property type="component" value="Unassembled WGS sequence"/>
</dbReference>
<proteinExistence type="inferred from homology"/>
<evidence type="ECO:0000256" key="1">
    <source>
        <dbReference type="ARBA" id="ARBA00004651"/>
    </source>
</evidence>
<keyword evidence="4 7" id="KW-0812">Transmembrane</keyword>
<protein>
    <submittedName>
        <fullName evidence="8">YeiH family protein</fullName>
    </submittedName>
</protein>
<keyword evidence="6 7" id="KW-0472">Membrane</keyword>